<reference evidence="3 4" key="1">
    <citation type="submission" date="2023-12" db="EMBL/GenBank/DDBJ databases">
        <title>Baltic Sea Cyanobacteria.</title>
        <authorList>
            <person name="Delbaje E."/>
            <person name="Fewer D.P."/>
            <person name="Shishido T.K."/>
        </authorList>
    </citation>
    <scope>NUCLEOTIDE SEQUENCE [LARGE SCALE GENOMIC DNA]</scope>
    <source>
        <strain evidence="3 4">UHCC 0370</strain>
    </source>
</reference>
<dbReference type="EMBL" id="JAYGIE010000099">
    <property type="protein sequence ID" value="MEA5479811.1"/>
    <property type="molecule type" value="Genomic_DNA"/>
</dbReference>
<dbReference type="Proteomes" id="UP001301388">
    <property type="component" value="Unassembled WGS sequence"/>
</dbReference>
<dbReference type="InterPro" id="IPR000253">
    <property type="entry name" value="FHA_dom"/>
</dbReference>
<gene>
    <name evidence="3" type="ORF">VB774_19475</name>
</gene>
<feature type="region of interest" description="Disordered" evidence="1">
    <location>
        <begin position="105"/>
        <end position="136"/>
    </location>
</feature>
<sequence>MITLNLLHPIESNPIQTWKFVSEPVIRIGRSGDNDVILYSSVVSRYHVELHRHSLYWEIVNIGANGTYINDQQIDKERVQDGLTIRLATTGPKLQILLDGVESMSPSSHAAATSPKSPTKPSDGRPTFMSRKDSAI</sequence>
<proteinExistence type="predicted"/>
<dbReference type="RefSeq" id="WP_323262966.1">
    <property type="nucleotide sequence ID" value="NZ_JAYGIE010000099.1"/>
</dbReference>
<keyword evidence="4" id="KW-1185">Reference proteome</keyword>
<dbReference type="SUPFAM" id="SSF49879">
    <property type="entry name" value="SMAD/FHA domain"/>
    <property type="match status" value="1"/>
</dbReference>
<protein>
    <submittedName>
        <fullName evidence="3">FHA domain-containing protein</fullName>
    </submittedName>
</protein>
<dbReference type="PROSITE" id="PS50006">
    <property type="entry name" value="FHA_DOMAIN"/>
    <property type="match status" value="1"/>
</dbReference>
<feature type="domain" description="FHA" evidence="2">
    <location>
        <begin position="26"/>
        <end position="74"/>
    </location>
</feature>
<organism evidence="3 4">
    <name type="scientific">Pseudanabaena galeata UHCC 0370</name>
    <dbReference type="NCBI Taxonomy" id="3110310"/>
    <lineage>
        <taxon>Bacteria</taxon>
        <taxon>Bacillati</taxon>
        <taxon>Cyanobacteriota</taxon>
        <taxon>Cyanophyceae</taxon>
        <taxon>Pseudanabaenales</taxon>
        <taxon>Pseudanabaenaceae</taxon>
        <taxon>Pseudanabaena</taxon>
    </lineage>
</organism>
<evidence type="ECO:0000256" key="1">
    <source>
        <dbReference type="SAM" id="MobiDB-lite"/>
    </source>
</evidence>
<dbReference type="SMART" id="SM00240">
    <property type="entry name" value="FHA"/>
    <property type="match status" value="1"/>
</dbReference>
<evidence type="ECO:0000313" key="3">
    <source>
        <dbReference type="EMBL" id="MEA5479811.1"/>
    </source>
</evidence>
<dbReference type="Gene3D" id="2.60.200.20">
    <property type="match status" value="1"/>
</dbReference>
<evidence type="ECO:0000313" key="4">
    <source>
        <dbReference type="Proteomes" id="UP001301388"/>
    </source>
</evidence>
<comment type="caution">
    <text evidence="3">The sequence shown here is derived from an EMBL/GenBank/DDBJ whole genome shotgun (WGS) entry which is preliminary data.</text>
</comment>
<dbReference type="Pfam" id="PF00498">
    <property type="entry name" value="FHA"/>
    <property type="match status" value="1"/>
</dbReference>
<name>A0ABU5TP57_9CYAN</name>
<evidence type="ECO:0000259" key="2">
    <source>
        <dbReference type="PROSITE" id="PS50006"/>
    </source>
</evidence>
<feature type="compositionally biased region" description="Polar residues" evidence="1">
    <location>
        <begin position="105"/>
        <end position="120"/>
    </location>
</feature>
<accession>A0ABU5TP57</accession>
<dbReference type="InterPro" id="IPR008984">
    <property type="entry name" value="SMAD_FHA_dom_sf"/>
</dbReference>